<keyword evidence="1" id="KW-1133">Transmembrane helix</keyword>
<gene>
    <name evidence="2" type="primary">orf67</name>
</gene>
<keyword evidence="1" id="KW-0812">Transmembrane</keyword>
<dbReference type="GeneID" id="5383812"/>
<keyword evidence="2" id="KW-0150">Chloroplast</keyword>
<accession>A6YG57</accession>
<keyword evidence="1" id="KW-0472">Membrane</keyword>
<dbReference type="EMBL" id="EF506945">
    <property type="protein sequence ID" value="ABO69355.1"/>
    <property type="molecule type" value="Genomic_DNA"/>
</dbReference>
<keyword evidence="2" id="KW-0934">Plastid</keyword>
<geneLocation type="chloroplast" evidence="2"/>
<dbReference type="AlphaFoldDB" id="A6YG57"/>
<reference evidence="2" key="1">
    <citation type="journal article" date="2007" name="BMC Genomics">
        <title>The chloroplast genome sequence of the green alga Leptosira terrestris: multiple losses of the inverted repeat and extensive genome rearrangements within the Trebouxiophyceae.</title>
        <authorList>
            <person name="de Cambiaire J.C."/>
            <person name="Otis C."/>
            <person name="Turmel M."/>
            <person name="Lemieux C."/>
        </authorList>
    </citation>
    <scope>NUCLEOTIDE SEQUENCE [LARGE SCALE GENOMIC DNA]</scope>
</reference>
<sequence length="67" mass="7838">MVTNKSFFSINEFVDGIHIHVKFPILFIKTCLVVSIYLCILVFIARVDKYASYWLKIIFIIVCSLYS</sequence>
<proteinExistence type="predicted"/>
<reference evidence="2" key="2">
    <citation type="submission" date="2007-03" db="EMBL/GenBank/DDBJ databases">
        <authorList>
            <consortium name="NIH - Zebrafish Gene Collection (ZGC) project"/>
        </authorList>
    </citation>
    <scope>NUCLEOTIDE SEQUENCE</scope>
</reference>
<organism evidence="2">
    <name type="scientific">Pleurastrum terricola</name>
    <name type="common">Filamentous green alga</name>
    <name type="synonym">Leptosira terrestris</name>
    <dbReference type="NCBI Taxonomy" id="34116"/>
    <lineage>
        <taxon>Eukaryota</taxon>
        <taxon>Viridiplantae</taxon>
        <taxon>Chlorophyta</taxon>
        <taxon>core chlorophytes</taxon>
        <taxon>Chlorophyceae</taxon>
        <taxon>CS clade</taxon>
        <taxon>Chlamydomonadales</taxon>
        <taxon>Pleurastraceae</taxon>
        <taxon>Pleurastrum</taxon>
    </lineage>
</organism>
<name>A6YG57_PLETE</name>
<dbReference type="RefSeq" id="YP_001382134.1">
    <property type="nucleotide sequence ID" value="NC_009681.1"/>
</dbReference>
<protein>
    <submittedName>
        <fullName evidence="2">Uncharacterized protein</fullName>
    </submittedName>
</protein>
<feature type="transmembrane region" description="Helical" evidence="1">
    <location>
        <begin position="21"/>
        <end position="44"/>
    </location>
</feature>
<evidence type="ECO:0000256" key="1">
    <source>
        <dbReference type="SAM" id="Phobius"/>
    </source>
</evidence>
<evidence type="ECO:0000313" key="2">
    <source>
        <dbReference type="EMBL" id="ABO69355.1"/>
    </source>
</evidence>